<accession>A0A7R9WR41</accession>
<name>A0A7R9WR41_9STRA</name>
<protein>
    <submittedName>
        <fullName evidence="2">Uncharacterized protein</fullName>
    </submittedName>
</protein>
<feature type="region of interest" description="Disordered" evidence="1">
    <location>
        <begin position="25"/>
        <end position="57"/>
    </location>
</feature>
<evidence type="ECO:0000313" key="2">
    <source>
        <dbReference type="EMBL" id="CAD8331313.1"/>
    </source>
</evidence>
<evidence type="ECO:0000256" key="1">
    <source>
        <dbReference type="SAM" id="MobiDB-lite"/>
    </source>
</evidence>
<reference evidence="2" key="1">
    <citation type="submission" date="2021-01" db="EMBL/GenBank/DDBJ databases">
        <authorList>
            <person name="Corre E."/>
            <person name="Pelletier E."/>
            <person name="Niang G."/>
            <person name="Scheremetjew M."/>
            <person name="Finn R."/>
            <person name="Kale V."/>
            <person name="Holt S."/>
            <person name="Cochrane G."/>
            <person name="Meng A."/>
            <person name="Brown T."/>
            <person name="Cohen L."/>
        </authorList>
    </citation>
    <scope>NUCLEOTIDE SEQUENCE</scope>
    <source>
        <strain evidence="2">CCMP3328</strain>
    </source>
</reference>
<organism evidence="2">
    <name type="scientific">Craspedostauros australis</name>
    <dbReference type="NCBI Taxonomy" id="1486917"/>
    <lineage>
        <taxon>Eukaryota</taxon>
        <taxon>Sar</taxon>
        <taxon>Stramenopiles</taxon>
        <taxon>Ochrophyta</taxon>
        <taxon>Bacillariophyta</taxon>
        <taxon>Bacillariophyceae</taxon>
        <taxon>Bacillariophycidae</taxon>
        <taxon>Naviculales</taxon>
        <taxon>Naviculaceae</taxon>
        <taxon>Craspedostauros</taxon>
    </lineage>
</organism>
<dbReference type="EMBL" id="HBEF01005509">
    <property type="protein sequence ID" value="CAD8331313.1"/>
    <property type="molecule type" value="Transcribed_RNA"/>
</dbReference>
<dbReference type="AlphaFoldDB" id="A0A7R9WR41"/>
<sequence length="102" mass="11350">MSNDLSGGISPSWFHTHQMWLSQTDDGHPNWTRKIHPSSGVDEQSQHRNGLRSLAAAPSMSNKGFGIALVPYTREHGTRHSQLPSFAAVIELSCDGRQDRRL</sequence>
<gene>
    <name evidence="2" type="ORF">CAUS1442_LOCUS3412</name>
</gene>
<proteinExistence type="predicted"/>